<dbReference type="PhylomeDB" id="A0A060T032"/>
<keyword evidence="8" id="KW-0472">Membrane</keyword>
<reference evidence="10" key="1">
    <citation type="submission" date="2014-02" db="EMBL/GenBank/DDBJ databases">
        <authorList>
            <person name="Genoscope - CEA"/>
        </authorList>
    </citation>
    <scope>NUCLEOTIDE SEQUENCE</scope>
    <source>
        <strain evidence="10">LS3</strain>
    </source>
</reference>
<dbReference type="PIRSF" id="PIRSF006643">
    <property type="entry name" value="NDUA6"/>
    <property type="match status" value="1"/>
</dbReference>
<protein>
    <submittedName>
        <fullName evidence="10">ARAD1C09548p</fullName>
    </submittedName>
</protein>
<reference evidence="10" key="2">
    <citation type="submission" date="2014-06" db="EMBL/GenBank/DDBJ databases">
        <title>The complete genome of Blastobotrys (Arxula) adeninivorans LS3 - a yeast of biotechnological interest.</title>
        <authorList>
            <person name="Kunze G."/>
            <person name="Gaillardin C."/>
            <person name="Czernicka M."/>
            <person name="Durrens P."/>
            <person name="Martin T."/>
            <person name="Boer E."/>
            <person name="Gabaldon T."/>
            <person name="Cruz J."/>
            <person name="Talla E."/>
            <person name="Marck C."/>
            <person name="Goffeau A."/>
            <person name="Barbe V."/>
            <person name="Baret P."/>
            <person name="Baronian K."/>
            <person name="Beier S."/>
            <person name="Bleykasten C."/>
            <person name="Bode R."/>
            <person name="Casaregola S."/>
            <person name="Despons L."/>
            <person name="Fairhead C."/>
            <person name="Giersberg M."/>
            <person name="Gierski P."/>
            <person name="Hahnel U."/>
            <person name="Hartmann A."/>
            <person name="Jankowska D."/>
            <person name="Jubin C."/>
            <person name="Jung P."/>
            <person name="Lafontaine I."/>
            <person name="Leh-Louis V."/>
            <person name="Lemaire M."/>
            <person name="Marcet-Houben M."/>
            <person name="Mascher M."/>
            <person name="Morel G."/>
            <person name="Richard G.-F."/>
            <person name="Riechen J."/>
            <person name="Sacerdot C."/>
            <person name="Sarkar A."/>
            <person name="Savel G."/>
            <person name="Schacherer J."/>
            <person name="Sherman D."/>
            <person name="Straub M.-L."/>
            <person name="Stein N."/>
            <person name="Thierry A."/>
            <person name="Trautwein-Schult A."/>
            <person name="Westhof E."/>
            <person name="Worch S."/>
            <person name="Dujon B."/>
            <person name="Souciet J.-L."/>
            <person name="Wincker P."/>
            <person name="Scholz U."/>
            <person name="Neuveglise N."/>
        </authorList>
    </citation>
    <scope>NUCLEOTIDE SEQUENCE</scope>
    <source>
        <strain evidence="10">LS3</strain>
    </source>
</reference>
<dbReference type="GO" id="GO:0006979">
    <property type="term" value="P:response to oxidative stress"/>
    <property type="evidence" value="ECO:0007669"/>
    <property type="project" value="TreeGrafter"/>
</dbReference>
<name>A0A060T032_BLAAD</name>
<dbReference type="AlphaFoldDB" id="A0A060T032"/>
<feature type="domain" description="Complex 1 LYR protein" evidence="9">
    <location>
        <begin position="23"/>
        <end position="84"/>
    </location>
</feature>
<dbReference type="GO" id="GO:0045271">
    <property type="term" value="C:respiratory chain complex I"/>
    <property type="evidence" value="ECO:0007669"/>
    <property type="project" value="InterPro"/>
</dbReference>
<dbReference type="GO" id="GO:0005743">
    <property type="term" value="C:mitochondrial inner membrane"/>
    <property type="evidence" value="ECO:0007669"/>
    <property type="project" value="UniProtKB-SubCell"/>
</dbReference>
<evidence type="ECO:0000256" key="5">
    <source>
        <dbReference type="ARBA" id="ARBA00022792"/>
    </source>
</evidence>
<evidence type="ECO:0000256" key="4">
    <source>
        <dbReference type="ARBA" id="ARBA00022660"/>
    </source>
</evidence>
<accession>A0A060T032</accession>
<dbReference type="PANTHER" id="PTHR12964">
    <property type="entry name" value="NADH-UBIQUINONE OXIDOREDUCTASE B14 SUBUNIT"/>
    <property type="match status" value="1"/>
</dbReference>
<sequence>MPTNATAFAQTTRYVKDPQELRRRVLSLYRAYVRSAPTFAETYELSYPTAQIRTKIRQEFERNRFVSDVAVINVLEAKGQMEFQETINFWKQHPHIHRYFEADEKTQERPKGNDFVSRFLENTA</sequence>
<dbReference type="InterPro" id="IPR016488">
    <property type="entry name" value="NADH_Ub_cplx-1_asu_su-6"/>
</dbReference>
<evidence type="ECO:0000256" key="1">
    <source>
        <dbReference type="ARBA" id="ARBA00004443"/>
    </source>
</evidence>
<keyword evidence="5" id="KW-0999">Mitochondrion inner membrane</keyword>
<keyword evidence="6" id="KW-0249">Electron transport</keyword>
<dbReference type="CDD" id="cd20266">
    <property type="entry name" value="Complex1_LYR_NDUFA6_LYRM6"/>
    <property type="match status" value="1"/>
</dbReference>
<comment type="similarity">
    <text evidence="2">Belongs to the complex I LYR family.</text>
</comment>
<keyword evidence="7" id="KW-0496">Mitochondrion</keyword>
<evidence type="ECO:0000256" key="6">
    <source>
        <dbReference type="ARBA" id="ARBA00022982"/>
    </source>
</evidence>
<keyword evidence="4" id="KW-0679">Respiratory chain</keyword>
<keyword evidence="3" id="KW-0813">Transport</keyword>
<dbReference type="PANTHER" id="PTHR12964:SF0">
    <property type="entry name" value="NADH DEHYDROGENASE [UBIQUINONE] 1 ALPHA SUBCOMPLEX SUBUNIT 6"/>
    <property type="match status" value="1"/>
</dbReference>
<dbReference type="EMBL" id="HG937693">
    <property type="protein sequence ID" value="CDP34313.1"/>
    <property type="molecule type" value="Genomic_DNA"/>
</dbReference>
<organism evidence="10">
    <name type="scientific">Blastobotrys adeninivorans</name>
    <name type="common">Yeast</name>
    <name type="synonym">Arxula adeninivorans</name>
    <dbReference type="NCBI Taxonomy" id="409370"/>
    <lineage>
        <taxon>Eukaryota</taxon>
        <taxon>Fungi</taxon>
        <taxon>Dikarya</taxon>
        <taxon>Ascomycota</taxon>
        <taxon>Saccharomycotina</taxon>
        <taxon>Dipodascomycetes</taxon>
        <taxon>Dipodascales</taxon>
        <taxon>Trichomonascaceae</taxon>
        <taxon>Blastobotrys</taxon>
    </lineage>
</organism>
<comment type="subcellular location">
    <subcellularLocation>
        <location evidence="1">Mitochondrion inner membrane</location>
        <topology evidence="1">Peripheral membrane protein</topology>
        <orientation evidence="1">Matrix side</orientation>
    </subcellularLocation>
</comment>
<evidence type="ECO:0000313" key="10">
    <source>
        <dbReference type="EMBL" id="CDP34313.1"/>
    </source>
</evidence>
<proteinExistence type="inferred from homology"/>
<evidence type="ECO:0000256" key="3">
    <source>
        <dbReference type="ARBA" id="ARBA00022448"/>
    </source>
</evidence>
<evidence type="ECO:0000256" key="7">
    <source>
        <dbReference type="ARBA" id="ARBA00023128"/>
    </source>
</evidence>
<gene>
    <name evidence="10" type="ORF">GNLVRS02_ARAD1C09548g</name>
</gene>
<dbReference type="InterPro" id="IPR045299">
    <property type="entry name" value="Complex1_LYR_NDUFA6_LYRM6"/>
</dbReference>
<evidence type="ECO:0000256" key="2">
    <source>
        <dbReference type="ARBA" id="ARBA00009508"/>
    </source>
</evidence>
<dbReference type="Pfam" id="PF05347">
    <property type="entry name" value="Complex1_LYR"/>
    <property type="match status" value="1"/>
</dbReference>
<evidence type="ECO:0000256" key="8">
    <source>
        <dbReference type="ARBA" id="ARBA00023136"/>
    </source>
</evidence>
<evidence type="ECO:0000259" key="9">
    <source>
        <dbReference type="Pfam" id="PF05347"/>
    </source>
</evidence>
<dbReference type="InterPro" id="IPR008011">
    <property type="entry name" value="Complex1_LYR_dom"/>
</dbReference>